<dbReference type="Gene3D" id="1.20.5.780">
    <property type="entry name" value="Single helix bin"/>
    <property type="match status" value="1"/>
</dbReference>
<dbReference type="PANTHER" id="PTHR35401:SF2">
    <property type="entry name" value="ABC-TYPE TRANSPORT SYSTEM"/>
    <property type="match status" value="1"/>
</dbReference>
<feature type="region of interest" description="Disordered" evidence="3">
    <location>
        <begin position="1"/>
        <end position="22"/>
    </location>
</feature>
<keyword evidence="5" id="KW-1185">Reference proteome</keyword>
<reference evidence="4 5" key="1">
    <citation type="journal article" date="2013" name="Genome Biol. Evol.">
        <title>Genomes of Stigonematalean cyanobacteria (subsection V) and the evolution of oxygenic photosynthesis from prokaryotes to plastids.</title>
        <authorList>
            <person name="Dagan T."/>
            <person name="Roettger M."/>
            <person name="Stucken K."/>
            <person name="Landan G."/>
            <person name="Koch R."/>
            <person name="Major P."/>
            <person name="Gould S.B."/>
            <person name="Goremykin V.V."/>
            <person name="Rippka R."/>
            <person name="Tandeau de Marsac N."/>
            <person name="Gugger M."/>
            <person name="Lockhart P.J."/>
            <person name="Allen J.F."/>
            <person name="Brune I."/>
            <person name="Maus I."/>
            <person name="Puhler A."/>
            <person name="Martin W.F."/>
        </authorList>
    </citation>
    <scope>NUCLEOTIDE SEQUENCE [LARGE SCALE GENOMIC DNA]</scope>
    <source>
        <strain evidence="4 5">PCC 7110</strain>
    </source>
</reference>
<accession>A0A139X4A3</accession>
<evidence type="ECO:0000313" key="4">
    <source>
        <dbReference type="EMBL" id="KYC39452.1"/>
    </source>
</evidence>
<dbReference type="InterPro" id="IPR010985">
    <property type="entry name" value="Ribbon_hlx_hlx"/>
</dbReference>
<dbReference type="InterPro" id="IPR014795">
    <property type="entry name" value="TacA_1-like"/>
</dbReference>
<dbReference type="AlphaFoldDB" id="A0A139X4A3"/>
<dbReference type="SUPFAM" id="SSF47598">
    <property type="entry name" value="Ribbon-helix-helix"/>
    <property type="match status" value="1"/>
</dbReference>
<sequence>MLDRQKLDKTEDRRSKPERLEARLTREQKELLQRAADLEGRSLTDFVVSHAQIAALQTIEEYTIIKLSREDSKAFIDALLNPPELHPDEPLARAIGHYKDSMGLV</sequence>
<evidence type="ECO:0000256" key="3">
    <source>
        <dbReference type="SAM" id="MobiDB-lite"/>
    </source>
</evidence>
<dbReference type="OrthoDB" id="573898at2"/>
<proteinExistence type="inferred from homology"/>
<evidence type="ECO:0000256" key="1">
    <source>
        <dbReference type="ARBA" id="ARBA00022649"/>
    </source>
</evidence>
<organism evidence="4 5">
    <name type="scientific">Scytonema hofmannii PCC 7110</name>
    <dbReference type="NCBI Taxonomy" id="128403"/>
    <lineage>
        <taxon>Bacteria</taxon>
        <taxon>Bacillati</taxon>
        <taxon>Cyanobacteriota</taxon>
        <taxon>Cyanophyceae</taxon>
        <taxon>Nostocales</taxon>
        <taxon>Scytonemataceae</taxon>
        <taxon>Scytonema</taxon>
    </lineage>
</organism>
<comment type="caution">
    <text evidence="4">The sequence shown here is derived from an EMBL/GenBank/DDBJ whole genome shotgun (WGS) entry which is preliminary data.</text>
</comment>
<name>A0A139X4A3_9CYAN</name>
<evidence type="ECO:0008006" key="6">
    <source>
        <dbReference type="Google" id="ProtNLM"/>
    </source>
</evidence>
<dbReference type="STRING" id="128403.WA1_32550"/>
<keyword evidence="1" id="KW-1277">Toxin-antitoxin system</keyword>
<gene>
    <name evidence="4" type="ORF">WA1_32550</name>
</gene>
<dbReference type="Proteomes" id="UP000076925">
    <property type="component" value="Unassembled WGS sequence"/>
</dbReference>
<dbReference type="RefSeq" id="WP_017747331.1">
    <property type="nucleotide sequence ID" value="NZ_KQ976354.1"/>
</dbReference>
<dbReference type="Pfam" id="PF08681">
    <property type="entry name" value="TacA1"/>
    <property type="match status" value="1"/>
</dbReference>
<evidence type="ECO:0000313" key="5">
    <source>
        <dbReference type="Proteomes" id="UP000076925"/>
    </source>
</evidence>
<evidence type="ECO:0000256" key="2">
    <source>
        <dbReference type="ARBA" id="ARBA00049988"/>
    </source>
</evidence>
<dbReference type="GO" id="GO:0006355">
    <property type="term" value="P:regulation of DNA-templated transcription"/>
    <property type="evidence" value="ECO:0007669"/>
    <property type="project" value="InterPro"/>
</dbReference>
<dbReference type="EMBL" id="ANNX02000035">
    <property type="protein sequence ID" value="KYC39452.1"/>
    <property type="molecule type" value="Genomic_DNA"/>
</dbReference>
<comment type="similarity">
    <text evidence="2">Belongs to the TacA antitoxin family.</text>
</comment>
<protein>
    <recommendedName>
        <fullName evidence="6">DUF1778 domain-containing protein</fullName>
    </recommendedName>
</protein>
<dbReference type="PANTHER" id="PTHR35401">
    <property type="entry name" value="COPG FAMILY HELIX-TURN-HELIX PROTEIN-RELATED-RELATED"/>
    <property type="match status" value="1"/>
</dbReference>